<name>A0ACC2VVX5_9TREE</name>
<evidence type="ECO:0000313" key="1">
    <source>
        <dbReference type="EMBL" id="KAJ9103600.1"/>
    </source>
</evidence>
<dbReference type="EMBL" id="JASBWS010000058">
    <property type="protein sequence ID" value="KAJ9103600.1"/>
    <property type="molecule type" value="Genomic_DNA"/>
</dbReference>
<proteinExistence type="predicted"/>
<reference evidence="1" key="1">
    <citation type="submission" date="2023-04" db="EMBL/GenBank/DDBJ databases">
        <title>Draft Genome sequencing of Naganishia species isolated from polar environments using Oxford Nanopore Technology.</title>
        <authorList>
            <person name="Leo P."/>
            <person name="Venkateswaran K."/>
        </authorList>
    </citation>
    <scope>NUCLEOTIDE SEQUENCE</scope>
    <source>
        <strain evidence="1">MNA-CCFEE 5262</strain>
    </source>
</reference>
<evidence type="ECO:0000313" key="2">
    <source>
        <dbReference type="Proteomes" id="UP001230649"/>
    </source>
</evidence>
<dbReference type="Proteomes" id="UP001230649">
    <property type="component" value="Unassembled WGS sequence"/>
</dbReference>
<gene>
    <name evidence="1" type="ORF">QFC20_004756</name>
</gene>
<keyword evidence="2" id="KW-1185">Reference proteome</keyword>
<organism evidence="1 2">
    <name type="scientific">Naganishia adeliensis</name>
    <dbReference type="NCBI Taxonomy" id="92952"/>
    <lineage>
        <taxon>Eukaryota</taxon>
        <taxon>Fungi</taxon>
        <taxon>Dikarya</taxon>
        <taxon>Basidiomycota</taxon>
        <taxon>Agaricomycotina</taxon>
        <taxon>Tremellomycetes</taxon>
        <taxon>Filobasidiales</taxon>
        <taxon>Filobasidiaceae</taxon>
        <taxon>Naganishia</taxon>
    </lineage>
</organism>
<protein>
    <submittedName>
        <fullName evidence="1">Uncharacterized protein</fullName>
    </submittedName>
</protein>
<comment type="caution">
    <text evidence="1">The sequence shown here is derived from an EMBL/GenBank/DDBJ whole genome shotgun (WGS) entry which is preliminary data.</text>
</comment>
<accession>A0ACC2VVX5</accession>
<sequence>MPELPEVERARKLIEETCKGYKIAHVDTHEDKIVYTGGITHEDYAKALVGRTITGCSRKGKMLWMDLSGEGPLPVMHFGMNGMLMLKGREPDWYMRKPKRRQEDKRVWPPPKYVKFLLKLEPQESSVSSEPQELAFLDSRRLGKLRLVPQPALDHPPISDLGFDPYLSPPTLEEFTTLLRARPRSTIKGLIMDQSFSAGVGNWVADEILHLARVHPAAPAGMLADAQVETVWKSMKDVVNIAVEANADHSKFPKHWLFSWRWSKGKKDKNRKTKDDAGGMLLVGSFQASIHQWFSRLVEQPDGSPATLKFITVGGRTSAYIEELQVLPEGVVYKEPVKRGKVKKGDDAGLSSEDLSDAPLEETVVKESSDKPVKRKRVTKKKSATAVKQEEGVDSGLSSDLSEADELGTDAEVKPSEAVLSNAGNTKPTVSAIGSKRKRAIPKHEGDTDAKSEEKPAVPDKKKRKVPARRGRGDRDAKDAASSPKRRKRVTEREQDSSDLSSLSGQD</sequence>